<dbReference type="AlphaFoldDB" id="X0W3F9"/>
<protein>
    <submittedName>
        <fullName evidence="1">Uncharacterized protein</fullName>
    </submittedName>
</protein>
<name>X0W3F9_9ZZZZ</name>
<dbReference type="EMBL" id="BARS01024388">
    <property type="protein sequence ID" value="GAG07266.1"/>
    <property type="molecule type" value="Genomic_DNA"/>
</dbReference>
<feature type="non-terminal residue" evidence="1">
    <location>
        <position position="1"/>
    </location>
</feature>
<gene>
    <name evidence="1" type="ORF">S01H1_38715</name>
</gene>
<organism evidence="1">
    <name type="scientific">marine sediment metagenome</name>
    <dbReference type="NCBI Taxonomy" id="412755"/>
    <lineage>
        <taxon>unclassified sequences</taxon>
        <taxon>metagenomes</taxon>
        <taxon>ecological metagenomes</taxon>
    </lineage>
</organism>
<sequence length="50" mass="5790">NQFTGYPVDELRSGWLTLSTNSQLTTENSYLKLTTRINWPTDKQGNWVTN</sequence>
<comment type="caution">
    <text evidence="1">The sequence shown here is derived from an EMBL/GenBank/DDBJ whole genome shotgun (WGS) entry which is preliminary data.</text>
</comment>
<reference evidence="1" key="1">
    <citation type="journal article" date="2014" name="Front. Microbiol.">
        <title>High frequency of phylogenetically diverse reductive dehalogenase-homologous genes in deep subseafloor sedimentary metagenomes.</title>
        <authorList>
            <person name="Kawai M."/>
            <person name="Futagami T."/>
            <person name="Toyoda A."/>
            <person name="Takaki Y."/>
            <person name="Nishi S."/>
            <person name="Hori S."/>
            <person name="Arai W."/>
            <person name="Tsubouchi T."/>
            <person name="Morono Y."/>
            <person name="Uchiyama I."/>
            <person name="Ito T."/>
            <person name="Fujiyama A."/>
            <person name="Inagaki F."/>
            <person name="Takami H."/>
        </authorList>
    </citation>
    <scope>NUCLEOTIDE SEQUENCE</scope>
    <source>
        <strain evidence="1">Expedition CK06-06</strain>
    </source>
</reference>
<evidence type="ECO:0000313" key="1">
    <source>
        <dbReference type="EMBL" id="GAG07266.1"/>
    </source>
</evidence>
<accession>X0W3F9</accession>
<proteinExistence type="predicted"/>